<evidence type="ECO:0000313" key="2">
    <source>
        <dbReference type="Proteomes" id="UP001333818"/>
    </source>
</evidence>
<gene>
    <name evidence="1" type="ORF">V2H45_17365</name>
</gene>
<sequence length="44" mass="4922">MQELIRSQLKPEIQVFPNPEALTEAAAVEFVRQADRAAARLLEA</sequence>
<dbReference type="EMBL" id="JAZBJZ010000081">
    <property type="protein sequence ID" value="MEE3718513.1"/>
    <property type="molecule type" value="Genomic_DNA"/>
</dbReference>
<protein>
    <submittedName>
        <fullName evidence="1">Uncharacterized protein</fullName>
    </submittedName>
</protein>
<dbReference type="RefSeq" id="WP_330484945.1">
    <property type="nucleotide sequence ID" value="NZ_JAZBJZ010000081.1"/>
</dbReference>
<dbReference type="AlphaFoldDB" id="A0AAW9Q6G8"/>
<proteinExistence type="predicted"/>
<accession>A0AAW9Q6G8</accession>
<dbReference type="Proteomes" id="UP001333818">
    <property type="component" value="Unassembled WGS sequence"/>
</dbReference>
<organism evidence="1 2">
    <name type="scientific">Tumidithrix elongata BACA0141</name>
    <dbReference type="NCBI Taxonomy" id="2716417"/>
    <lineage>
        <taxon>Bacteria</taxon>
        <taxon>Bacillati</taxon>
        <taxon>Cyanobacteriota</taxon>
        <taxon>Cyanophyceae</taxon>
        <taxon>Pseudanabaenales</taxon>
        <taxon>Pseudanabaenaceae</taxon>
        <taxon>Tumidithrix</taxon>
        <taxon>Tumidithrix elongata</taxon>
    </lineage>
</organism>
<name>A0AAW9Q6G8_9CYAN</name>
<evidence type="ECO:0000313" key="1">
    <source>
        <dbReference type="EMBL" id="MEE3718513.1"/>
    </source>
</evidence>
<comment type="caution">
    <text evidence="1">The sequence shown here is derived from an EMBL/GenBank/DDBJ whole genome shotgun (WGS) entry which is preliminary data.</text>
</comment>
<reference evidence="1" key="1">
    <citation type="submission" date="2024-01" db="EMBL/GenBank/DDBJ databases">
        <title>Bank of Algae and Cyanobacteria of the Azores (BACA) strain genomes.</title>
        <authorList>
            <person name="Luz R."/>
            <person name="Cordeiro R."/>
            <person name="Fonseca A."/>
            <person name="Goncalves V."/>
        </authorList>
    </citation>
    <scope>NUCLEOTIDE SEQUENCE</scope>
    <source>
        <strain evidence="1">BACA0141</strain>
    </source>
</reference>
<keyword evidence="2" id="KW-1185">Reference proteome</keyword>